<accession>A0A101UP85</accession>
<dbReference type="EMBL" id="LMXB01000154">
    <property type="protein sequence ID" value="KUO14380.1"/>
    <property type="molecule type" value="Genomic_DNA"/>
</dbReference>
<sequence length="215" mass="22925">MSESTTGTTELTSQYIAQVTGDLANNLKEQERIGAEITALQEQLTALQQDHTVLVNMQQALGITKTPTEPAVTPKGTAVPSPREDADTGPRGRQRTRKTTATQTGPAASKPAAKKPAPKAAAAKTTQPTLVELIRRHLAGQSEPRSAAEISTALGQAHPQRDIKTKVVRVTLEGLVAKSQAQRTKQGTSVYYTAPDAPEPTAASQDKEQPEDTER</sequence>
<feature type="compositionally biased region" description="Polar residues" evidence="1">
    <location>
        <begin position="179"/>
        <end position="191"/>
    </location>
</feature>
<dbReference type="Proteomes" id="UP000053260">
    <property type="component" value="Unassembled WGS sequence"/>
</dbReference>
<organism evidence="2 3">
    <name type="scientific">Streptomyces dysideae</name>
    <dbReference type="NCBI Taxonomy" id="909626"/>
    <lineage>
        <taxon>Bacteria</taxon>
        <taxon>Bacillati</taxon>
        <taxon>Actinomycetota</taxon>
        <taxon>Actinomycetes</taxon>
        <taxon>Kitasatosporales</taxon>
        <taxon>Streptomycetaceae</taxon>
        <taxon>Streptomyces</taxon>
    </lineage>
</organism>
<feature type="region of interest" description="Disordered" evidence="1">
    <location>
        <begin position="65"/>
        <end position="128"/>
    </location>
</feature>
<feature type="compositionally biased region" description="Basic and acidic residues" evidence="1">
    <location>
        <begin position="205"/>
        <end position="215"/>
    </location>
</feature>
<keyword evidence="3" id="KW-1185">Reference proteome</keyword>
<proteinExistence type="predicted"/>
<dbReference type="AlphaFoldDB" id="A0A101UP85"/>
<reference evidence="2 3" key="1">
    <citation type="submission" date="2015-10" db="EMBL/GenBank/DDBJ databases">
        <title>Draft genome sequence of Streptomyces sp. RV15, isolated from a marine sponge.</title>
        <authorList>
            <person name="Ruckert C."/>
            <person name="Abdelmohsen U.R."/>
            <person name="Winkler A."/>
            <person name="Hentschel U."/>
            <person name="Kalinowski J."/>
            <person name="Kampfer P."/>
            <person name="Glaeser S."/>
        </authorList>
    </citation>
    <scope>NUCLEOTIDE SEQUENCE [LARGE SCALE GENOMIC DNA]</scope>
    <source>
        <strain evidence="2 3">RV15</strain>
    </source>
</reference>
<dbReference type="OrthoDB" id="4248306at2"/>
<feature type="compositionally biased region" description="Low complexity" evidence="1">
    <location>
        <begin position="99"/>
        <end position="111"/>
    </location>
</feature>
<evidence type="ECO:0000313" key="2">
    <source>
        <dbReference type="EMBL" id="KUO14380.1"/>
    </source>
</evidence>
<feature type="region of interest" description="Disordered" evidence="1">
    <location>
        <begin position="179"/>
        <end position="215"/>
    </location>
</feature>
<protein>
    <recommendedName>
        <fullName evidence="4">Regulatory protein</fullName>
    </recommendedName>
</protein>
<dbReference type="RefSeq" id="WP_067036228.1">
    <property type="nucleotide sequence ID" value="NZ_KQ949144.1"/>
</dbReference>
<name>A0A101UP85_9ACTN</name>
<gene>
    <name evidence="2" type="ORF">AQJ91_47180</name>
</gene>
<evidence type="ECO:0008006" key="4">
    <source>
        <dbReference type="Google" id="ProtNLM"/>
    </source>
</evidence>
<evidence type="ECO:0000313" key="3">
    <source>
        <dbReference type="Proteomes" id="UP000053260"/>
    </source>
</evidence>
<comment type="caution">
    <text evidence="2">The sequence shown here is derived from an EMBL/GenBank/DDBJ whole genome shotgun (WGS) entry which is preliminary data.</text>
</comment>
<evidence type="ECO:0000256" key="1">
    <source>
        <dbReference type="SAM" id="MobiDB-lite"/>
    </source>
</evidence>